<name>A0A368S5T9_SETIT</name>
<dbReference type="PANTHER" id="PTHR33067:SF32">
    <property type="entry name" value="ASPARTIC PEPTIDASE DDI1-TYPE DOMAIN-CONTAINING PROTEIN"/>
    <property type="match status" value="1"/>
</dbReference>
<feature type="region of interest" description="Disordered" evidence="1">
    <location>
        <begin position="231"/>
        <end position="266"/>
    </location>
</feature>
<reference evidence="2" key="2">
    <citation type="submission" date="2015-07" db="EMBL/GenBank/DDBJ databases">
        <authorList>
            <person name="Noorani M."/>
        </authorList>
    </citation>
    <scope>NUCLEOTIDE SEQUENCE</scope>
    <source>
        <strain evidence="2">Yugu1</strain>
    </source>
</reference>
<accession>A0A368S5T9</accession>
<dbReference type="SUPFAM" id="SSF50630">
    <property type="entry name" value="Acid proteases"/>
    <property type="match status" value="1"/>
</dbReference>
<dbReference type="PANTHER" id="PTHR33067">
    <property type="entry name" value="RNA-DIRECTED DNA POLYMERASE-RELATED"/>
    <property type="match status" value="1"/>
</dbReference>
<gene>
    <name evidence="2" type="ORF">SETIT_8G091100v2</name>
</gene>
<dbReference type="AlphaFoldDB" id="A0A368S5T9"/>
<dbReference type="InterPro" id="IPR021109">
    <property type="entry name" value="Peptidase_aspartic_dom_sf"/>
</dbReference>
<reference evidence="2" key="1">
    <citation type="journal article" date="2012" name="Nat. Biotechnol.">
        <title>Reference genome sequence of the model plant Setaria.</title>
        <authorList>
            <person name="Bennetzen J.L."/>
            <person name="Schmutz J."/>
            <person name="Wang H."/>
            <person name="Percifield R."/>
            <person name="Hawkins J."/>
            <person name="Pontaroli A.C."/>
            <person name="Estep M."/>
            <person name="Feng L."/>
            <person name="Vaughn J.N."/>
            <person name="Grimwood J."/>
            <person name="Jenkins J."/>
            <person name="Barry K."/>
            <person name="Lindquist E."/>
            <person name="Hellsten U."/>
            <person name="Deshpande S."/>
            <person name="Wang X."/>
            <person name="Wu X."/>
            <person name="Mitros T."/>
            <person name="Triplett J."/>
            <person name="Yang X."/>
            <person name="Ye C.Y."/>
            <person name="Mauro-Herrera M."/>
            <person name="Wang L."/>
            <person name="Li P."/>
            <person name="Sharma M."/>
            <person name="Sharma R."/>
            <person name="Ronald P.C."/>
            <person name="Panaud O."/>
            <person name="Kellogg E.A."/>
            <person name="Brutnell T.P."/>
            <person name="Doust A.N."/>
            <person name="Tuskan G.A."/>
            <person name="Rokhsar D."/>
            <person name="Devos K.M."/>
        </authorList>
    </citation>
    <scope>NUCLEOTIDE SEQUENCE [LARGE SCALE GENOMIC DNA]</scope>
    <source>
        <strain evidence="2">Yugu1</strain>
    </source>
</reference>
<organism evidence="2">
    <name type="scientific">Setaria italica</name>
    <name type="common">Foxtail millet</name>
    <name type="synonym">Panicum italicum</name>
    <dbReference type="NCBI Taxonomy" id="4555"/>
    <lineage>
        <taxon>Eukaryota</taxon>
        <taxon>Viridiplantae</taxon>
        <taxon>Streptophyta</taxon>
        <taxon>Embryophyta</taxon>
        <taxon>Tracheophyta</taxon>
        <taxon>Spermatophyta</taxon>
        <taxon>Magnoliopsida</taxon>
        <taxon>Liliopsida</taxon>
        <taxon>Poales</taxon>
        <taxon>Poaceae</taxon>
        <taxon>PACMAD clade</taxon>
        <taxon>Panicoideae</taxon>
        <taxon>Panicodae</taxon>
        <taxon>Paniceae</taxon>
        <taxon>Cenchrinae</taxon>
        <taxon>Setaria</taxon>
    </lineage>
</organism>
<feature type="compositionally biased region" description="Low complexity" evidence="1">
    <location>
        <begin position="254"/>
        <end position="266"/>
    </location>
</feature>
<protein>
    <recommendedName>
        <fullName evidence="3">Aspartic peptidase DDI1-type domain-containing protein</fullName>
    </recommendedName>
</protein>
<dbReference type="CDD" id="cd00303">
    <property type="entry name" value="retropepsin_like"/>
    <property type="match status" value="1"/>
</dbReference>
<evidence type="ECO:0008006" key="3">
    <source>
        <dbReference type="Google" id="ProtNLM"/>
    </source>
</evidence>
<evidence type="ECO:0000313" key="2">
    <source>
        <dbReference type="EMBL" id="RCV37799.1"/>
    </source>
</evidence>
<evidence type="ECO:0000256" key="1">
    <source>
        <dbReference type="SAM" id="MobiDB-lite"/>
    </source>
</evidence>
<dbReference type="EMBL" id="CM003535">
    <property type="protein sequence ID" value="RCV37799.1"/>
    <property type="molecule type" value="Genomic_DNA"/>
</dbReference>
<proteinExistence type="predicted"/>
<sequence>MEINKAHTIDLKVVEGRSTYILMSKQVIPQFTTYHIKVTEECIATIANQALEKKRDSGYPTIPYSIRTLMFERALCDLGASVSVMPKTVFEKLCLPEPEPTAMCLGLADNSIRYPEGIVEDVPVNIGNHFVPIDFVILEMGEGDKSPLILGRSFLKTARENIDVGKGEIKFDINGTMSTFKFHPRFEVCNMISSKYILQHRCIKQEEKNKKVEENKPVEVAIVHKKEERQPVKTKKIVKPLPTSKPKMVKKWVPKTAAPTPSTSPK</sequence>
<dbReference type="OrthoDB" id="674712at2759"/>
<dbReference type="Gene3D" id="2.40.70.10">
    <property type="entry name" value="Acid Proteases"/>
    <property type="match status" value="1"/>
</dbReference>